<dbReference type="Pfam" id="PF00001">
    <property type="entry name" value="7tm_1"/>
    <property type="match status" value="1"/>
</dbReference>
<keyword evidence="14" id="KW-1185">Reference proteome</keyword>
<evidence type="ECO:0000256" key="4">
    <source>
        <dbReference type="ARBA" id="ARBA00022989"/>
    </source>
</evidence>
<evidence type="ECO:0000256" key="8">
    <source>
        <dbReference type="ARBA" id="ARBA00023180"/>
    </source>
</evidence>
<feature type="transmembrane region" description="Helical" evidence="11">
    <location>
        <begin position="40"/>
        <end position="64"/>
    </location>
</feature>
<organism evidence="13 14">
    <name type="scientific">Porites lobata</name>
    <dbReference type="NCBI Taxonomy" id="104759"/>
    <lineage>
        <taxon>Eukaryota</taxon>
        <taxon>Metazoa</taxon>
        <taxon>Cnidaria</taxon>
        <taxon>Anthozoa</taxon>
        <taxon>Hexacorallia</taxon>
        <taxon>Scleractinia</taxon>
        <taxon>Fungiina</taxon>
        <taxon>Poritidae</taxon>
        <taxon>Porites</taxon>
    </lineage>
</organism>
<evidence type="ECO:0000256" key="6">
    <source>
        <dbReference type="ARBA" id="ARBA00023136"/>
    </source>
</evidence>
<protein>
    <recommendedName>
        <fullName evidence="12">G-protein coupled receptors family 1 profile domain-containing protein</fullName>
    </recommendedName>
</protein>
<keyword evidence="6 11" id="KW-0472">Membrane</keyword>
<evidence type="ECO:0000256" key="11">
    <source>
        <dbReference type="SAM" id="Phobius"/>
    </source>
</evidence>
<keyword evidence="3 10" id="KW-0812">Transmembrane</keyword>
<evidence type="ECO:0000256" key="9">
    <source>
        <dbReference type="ARBA" id="ARBA00023224"/>
    </source>
</evidence>
<keyword evidence="9 10" id="KW-0807">Transducer</keyword>
<dbReference type="PRINTS" id="PR00237">
    <property type="entry name" value="GPCRRHODOPSN"/>
</dbReference>
<dbReference type="PANTHER" id="PTHR24246:SF27">
    <property type="entry name" value="ADENOSINE RECEPTOR, ISOFORM A"/>
    <property type="match status" value="1"/>
</dbReference>
<name>A0ABN8P5N8_9CNID</name>
<dbReference type="InterPro" id="IPR000276">
    <property type="entry name" value="GPCR_Rhodpsn"/>
</dbReference>
<feature type="transmembrane region" description="Helical" evidence="11">
    <location>
        <begin position="198"/>
        <end position="221"/>
    </location>
</feature>
<dbReference type="PROSITE" id="PS00237">
    <property type="entry name" value="G_PROTEIN_RECEP_F1_1"/>
    <property type="match status" value="1"/>
</dbReference>
<feature type="domain" description="G-protein coupled receptors family 1 profile" evidence="12">
    <location>
        <begin position="56"/>
        <end position="302"/>
    </location>
</feature>
<comment type="subcellular location">
    <subcellularLocation>
        <location evidence="1">Cell membrane</location>
        <topology evidence="1">Multi-pass membrane protein</topology>
    </subcellularLocation>
</comment>
<dbReference type="InterPro" id="IPR017452">
    <property type="entry name" value="GPCR_Rhodpsn_7TM"/>
</dbReference>
<feature type="transmembrane region" description="Helical" evidence="11">
    <location>
        <begin position="249"/>
        <end position="272"/>
    </location>
</feature>
<evidence type="ECO:0000256" key="2">
    <source>
        <dbReference type="ARBA" id="ARBA00022475"/>
    </source>
</evidence>
<evidence type="ECO:0000256" key="10">
    <source>
        <dbReference type="RuleBase" id="RU000688"/>
    </source>
</evidence>
<proteinExistence type="inferred from homology"/>
<keyword evidence="5 10" id="KW-0297">G-protein coupled receptor</keyword>
<evidence type="ECO:0000313" key="14">
    <source>
        <dbReference type="Proteomes" id="UP001159405"/>
    </source>
</evidence>
<dbReference type="Gene3D" id="1.20.1070.10">
    <property type="entry name" value="Rhodopsin 7-helix transmembrane proteins"/>
    <property type="match status" value="1"/>
</dbReference>
<evidence type="ECO:0000256" key="1">
    <source>
        <dbReference type="ARBA" id="ARBA00004651"/>
    </source>
</evidence>
<keyword evidence="7 10" id="KW-0675">Receptor</keyword>
<comment type="similarity">
    <text evidence="10">Belongs to the G-protein coupled receptor 1 family.</text>
</comment>
<feature type="transmembrane region" description="Helical" evidence="11">
    <location>
        <begin position="76"/>
        <end position="98"/>
    </location>
</feature>
<keyword evidence="8" id="KW-0325">Glycoprotein</keyword>
<keyword evidence="2" id="KW-1003">Cell membrane</keyword>
<sequence length="417" mass="47433">MVLNRTETLTNASWTKLRSQASCAHSPELKWDLNDSTTRWALATVISIACPSTVVLNTLVMVILKKEKELQKSSNILLFSLAITDLLVGAICMPLDAISDLLIFGQVSIEKGCTTNLVNFWILNILATASLIHLAVIAWERYVAIRKWINYKTILTEGRVKKLVAISWLSAIVLGFSASPPKPGWTLLYFLYSIKSLLNLVTAFGLPIAILYFYLMVYFGILQRKKSMINQTAAARAELKLQSKVAKTCAMITFTLFITYVQQIVITMLAFFKSPPFYIVSSVFRWSDLILQLNSLLNPLIYCFTRQRFRSAVLELLIIKKPRAIQPTTDANLFEKKTNRFEPVVKKVVQQQQLRPIRSASCGGHPTTIFGKYLGFELYSRWVPLFLTYMHFLLQKRLFNNISRQTSFEKICVSSIV</sequence>
<dbReference type="PROSITE" id="PS50262">
    <property type="entry name" value="G_PROTEIN_RECEP_F1_2"/>
    <property type="match status" value="1"/>
</dbReference>
<keyword evidence="4 11" id="KW-1133">Transmembrane helix</keyword>
<reference evidence="13 14" key="1">
    <citation type="submission" date="2022-05" db="EMBL/GenBank/DDBJ databases">
        <authorList>
            <consortium name="Genoscope - CEA"/>
            <person name="William W."/>
        </authorList>
    </citation>
    <scope>NUCLEOTIDE SEQUENCE [LARGE SCALE GENOMIC DNA]</scope>
</reference>
<dbReference type="Proteomes" id="UP001159405">
    <property type="component" value="Unassembled WGS sequence"/>
</dbReference>
<gene>
    <name evidence="13" type="ORF">PLOB_00037427</name>
</gene>
<evidence type="ECO:0000256" key="3">
    <source>
        <dbReference type="ARBA" id="ARBA00022692"/>
    </source>
</evidence>
<dbReference type="CDD" id="cd00637">
    <property type="entry name" value="7tm_classA_rhodopsin-like"/>
    <property type="match status" value="1"/>
</dbReference>
<comment type="caution">
    <text evidence="13">The sequence shown here is derived from an EMBL/GenBank/DDBJ whole genome shotgun (WGS) entry which is preliminary data.</text>
</comment>
<dbReference type="PANTHER" id="PTHR24246">
    <property type="entry name" value="OLFACTORY RECEPTOR AND ADENOSINE RECEPTOR"/>
    <property type="match status" value="1"/>
</dbReference>
<accession>A0ABN8P5N8</accession>
<dbReference type="EMBL" id="CALNXK010000054">
    <property type="protein sequence ID" value="CAH3134559.1"/>
    <property type="molecule type" value="Genomic_DNA"/>
</dbReference>
<evidence type="ECO:0000256" key="7">
    <source>
        <dbReference type="ARBA" id="ARBA00023170"/>
    </source>
</evidence>
<evidence type="ECO:0000259" key="12">
    <source>
        <dbReference type="PROSITE" id="PS50262"/>
    </source>
</evidence>
<feature type="transmembrane region" description="Helical" evidence="11">
    <location>
        <begin position="160"/>
        <end position="178"/>
    </location>
</feature>
<feature type="transmembrane region" description="Helical" evidence="11">
    <location>
        <begin position="118"/>
        <end position="139"/>
    </location>
</feature>
<evidence type="ECO:0000256" key="5">
    <source>
        <dbReference type="ARBA" id="ARBA00023040"/>
    </source>
</evidence>
<dbReference type="SUPFAM" id="SSF81321">
    <property type="entry name" value="Family A G protein-coupled receptor-like"/>
    <property type="match status" value="1"/>
</dbReference>
<evidence type="ECO:0000313" key="13">
    <source>
        <dbReference type="EMBL" id="CAH3134559.1"/>
    </source>
</evidence>